<dbReference type="Gene3D" id="3.30.40.10">
    <property type="entry name" value="Zinc/RING finger domain, C3HC4 (zinc finger)"/>
    <property type="match status" value="3"/>
</dbReference>
<feature type="domain" description="TRAF-type" evidence="8">
    <location>
        <begin position="162"/>
        <end position="215"/>
    </location>
</feature>
<feature type="coiled-coil region" evidence="5">
    <location>
        <begin position="231"/>
        <end position="265"/>
    </location>
</feature>
<keyword evidence="10" id="KW-1185">Reference proteome</keyword>
<dbReference type="PANTHER" id="PTHR10131">
    <property type="entry name" value="TNF RECEPTOR ASSOCIATED FACTOR"/>
    <property type="match status" value="1"/>
</dbReference>
<dbReference type="PROSITE" id="PS50089">
    <property type="entry name" value="ZF_RING_2"/>
    <property type="match status" value="1"/>
</dbReference>
<dbReference type="EMBL" id="JABAYA010000030">
    <property type="protein sequence ID" value="KAF7728920.1"/>
    <property type="molecule type" value="Genomic_DNA"/>
</dbReference>
<dbReference type="SMART" id="SM00184">
    <property type="entry name" value="RING"/>
    <property type="match status" value="1"/>
</dbReference>
<evidence type="ECO:0000256" key="6">
    <source>
        <dbReference type="SAM" id="MobiDB-lite"/>
    </source>
</evidence>
<keyword evidence="3 4" id="KW-0862">Zinc</keyword>
<dbReference type="PROSITE" id="PS50145">
    <property type="entry name" value="ZF_TRAF"/>
    <property type="match status" value="2"/>
</dbReference>
<dbReference type="SUPFAM" id="SSF49599">
    <property type="entry name" value="TRAF domain-like"/>
    <property type="match status" value="2"/>
</dbReference>
<evidence type="ECO:0000313" key="10">
    <source>
        <dbReference type="Proteomes" id="UP000605846"/>
    </source>
</evidence>
<keyword evidence="1 4" id="KW-0479">Metal-binding</keyword>
<organism evidence="9 10">
    <name type="scientific">Apophysomyces ossiformis</name>
    <dbReference type="NCBI Taxonomy" id="679940"/>
    <lineage>
        <taxon>Eukaryota</taxon>
        <taxon>Fungi</taxon>
        <taxon>Fungi incertae sedis</taxon>
        <taxon>Mucoromycota</taxon>
        <taxon>Mucoromycotina</taxon>
        <taxon>Mucoromycetes</taxon>
        <taxon>Mucorales</taxon>
        <taxon>Mucorineae</taxon>
        <taxon>Mucoraceae</taxon>
        <taxon>Apophysomyces</taxon>
    </lineage>
</organism>
<evidence type="ECO:0000259" key="8">
    <source>
        <dbReference type="PROSITE" id="PS50145"/>
    </source>
</evidence>
<feature type="zinc finger region" description="TRAF-type" evidence="4">
    <location>
        <begin position="162"/>
        <end position="215"/>
    </location>
</feature>
<dbReference type="PANTHER" id="PTHR10131:SF94">
    <property type="entry name" value="TNF RECEPTOR-ASSOCIATED FACTOR 4"/>
    <property type="match status" value="1"/>
</dbReference>
<dbReference type="Pfam" id="PF13923">
    <property type="entry name" value="zf-C3HC4_2"/>
    <property type="match status" value="1"/>
</dbReference>
<evidence type="ECO:0000256" key="4">
    <source>
        <dbReference type="PROSITE-ProRule" id="PRU00207"/>
    </source>
</evidence>
<evidence type="ECO:0000256" key="5">
    <source>
        <dbReference type="SAM" id="Coils"/>
    </source>
</evidence>
<feature type="zinc finger region" description="TRAF-type" evidence="4">
    <location>
        <begin position="107"/>
        <end position="160"/>
    </location>
</feature>
<proteinExistence type="predicted"/>
<feature type="domain" description="TRAF-type" evidence="8">
    <location>
        <begin position="107"/>
        <end position="160"/>
    </location>
</feature>
<evidence type="ECO:0000256" key="1">
    <source>
        <dbReference type="ARBA" id="ARBA00022723"/>
    </source>
</evidence>
<dbReference type="Pfam" id="PF02176">
    <property type="entry name" value="zf-TRAF"/>
    <property type="match status" value="1"/>
</dbReference>
<keyword evidence="5" id="KW-0175">Coiled coil</keyword>
<dbReference type="InterPro" id="IPR001841">
    <property type="entry name" value="Znf_RING"/>
</dbReference>
<dbReference type="SUPFAM" id="SSF57850">
    <property type="entry name" value="RING/U-box"/>
    <property type="match status" value="1"/>
</dbReference>
<dbReference type="OrthoDB" id="1630758at2759"/>
<feature type="domain" description="RING-type" evidence="7">
    <location>
        <begin position="24"/>
        <end position="62"/>
    </location>
</feature>
<dbReference type="InterPro" id="IPR017907">
    <property type="entry name" value="Znf_RING_CS"/>
</dbReference>
<sequence length="408" mass="46803">MSTEEDFDLRSLNYVDIINANLICCICQTPFIDPVVSPCGHTFCETCIYQAVEAAGLCPIDRSSLAMSDLQPAVKIIVNMVNELTVQCPRNEYGCNHTGQRQFIENHVKQDCQYTFTPCQMNECKELILKKDLINHISSCIYRSTECTMCKKKMRALELEDHHKLCPAEMIRCPHCNTSRSRSQHTAHLLSCPFHPVACAHDEFGCEWKGPRKELPAHLEKCSYEGIKHYLYLQRQQEKSLREEIQRLRNENNGLRQHQEEVRQQVQSLFNQLNTMFPLHFPHDDFSENPIPQEPLQLETQQLKEEIDTLSANLASLELKQNVALMTETFRLQEEMQSLRAVCHGMRMQLHYVMMDRRGAVHGADASSSNTVNNPPNPASTRVDNSSIARAIGNRLAENAYPRQDTKL</sequence>
<feature type="region of interest" description="Disordered" evidence="6">
    <location>
        <begin position="363"/>
        <end position="385"/>
    </location>
</feature>
<dbReference type="InterPro" id="IPR001293">
    <property type="entry name" value="Znf_TRAF"/>
</dbReference>
<evidence type="ECO:0000256" key="2">
    <source>
        <dbReference type="ARBA" id="ARBA00022771"/>
    </source>
</evidence>
<dbReference type="AlphaFoldDB" id="A0A8H7BRT0"/>
<accession>A0A8H7BRT0</accession>
<dbReference type="Proteomes" id="UP000605846">
    <property type="component" value="Unassembled WGS sequence"/>
</dbReference>
<gene>
    <name evidence="9" type="ORF">EC973_005315</name>
</gene>
<keyword evidence="2 4" id="KW-0863">Zinc-finger</keyword>
<dbReference type="InterPro" id="IPR013083">
    <property type="entry name" value="Znf_RING/FYVE/PHD"/>
</dbReference>
<protein>
    <submittedName>
        <fullName evidence="9">Uncharacterized protein</fullName>
    </submittedName>
</protein>
<evidence type="ECO:0000313" key="9">
    <source>
        <dbReference type="EMBL" id="KAF7728920.1"/>
    </source>
</evidence>
<dbReference type="PROSITE" id="PS00518">
    <property type="entry name" value="ZF_RING_1"/>
    <property type="match status" value="1"/>
</dbReference>
<evidence type="ECO:0000256" key="3">
    <source>
        <dbReference type="ARBA" id="ARBA00022833"/>
    </source>
</evidence>
<reference evidence="9" key="1">
    <citation type="submission" date="2020-01" db="EMBL/GenBank/DDBJ databases">
        <title>Genome Sequencing of Three Apophysomyces-Like Fungal Strains Confirms a Novel Fungal Genus in the Mucoromycota with divergent Burkholderia-like Endosymbiotic Bacteria.</title>
        <authorList>
            <person name="Stajich J.E."/>
            <person name="Macias A.M."/>
            <person name="Carter-House D."/>
            <person name="Lovett B."/>
            <person name="Kasson L.R."/>
            <person name="Berry K."/>
            <person name="Grigoriev I."/>
            <person name="Chang Y."/>
            <person name="Spatafora J."/>
            <person name="Kasson M.T."/>
        </authorList>
    </citation>
    <scope>NUCLEOTIDE SEQUENCE</scope>
    <source>
        <strain evidence="9">NRRL A-21654</strain>
    </source>
</reference>
<name>A0A8H7BRT0_9FUNG</name>
<dbReference type="GO" id="GO:0008270">
    <property type="term" value="F:zinc ion binding"/>
    <property type="evidence" value="ECO:0007669"/>
    <property type="project" value="UniProtKB-KW"/>
</dbReference>
<evidence type="ECO:0000259" key="7">
    <source>
        <dbReference type="PROSITE" id="PS50089"/>
    </source>
</evidence>
<comment type="caution">
    <text evidence="9">The sequence shown here is derived from an EMBL/GenBank/DDBJ whole genome shotgun (WGS) entry which is preliminary data.</text>
</comment>